<organism evidence="2 3">
    <name type="scientific">Kribbella albertanoniae</name>
    <dbReference type="NCBI Taxonomy" id="1266829"/>
    <lineage>
        <taxon>Bacteria</taxon>
        <taxon>Bacillati</taxon>
        <taxon>Actinomycetota</taxon>
        <taxon>Actinomycetes</taxon>
        <taxon>Propionibacteriales</taxon>
        <taxon>Kribbellaceae</taxon>
        <taxon>Kribbella</taxon>
    </lineage>
</organism>
<gene>
    <name evidence="2" type="ORF">E1261_37590</name>
</gene>
<dbReference type="EMBL" id="SMKA01000283">
    <property type="protein sequence ID" value="TDC17167.1"/>
    <property type="molecule type" value="Genomic_DNA"/>
</dbReference>
<dbReference type="AlphaFoldDB" id="A0A4R4P8J6"/>
<keyword evidence="3" id="KW-1185">Reference proteome</keyword>
<dbReference type="RefSeq" id="WP_132414516.1">
    <property type="nucleotide sequence ID" value="NZ_SMKA01000283.1"/>
</dbReference>
<dbReference type="OrthoDB" id="5178481at2"/>
<name>A0A4R4P8J6_9ACTN</name>
<comment type="caution">
    <text evidence="2">The sequence shown here is derived from an EMBL/GenBank/DDBJ whole genome shotgun (WGS) entry which is preliminary data.</text>
</comment>
<evidence type="ECO:0000313" key="2">
    <source>
        <dbReference type="EMBL" id="TDC17167.1"/>
    </source>
</evidence>
<dbReference type="Proteomes" id="UP000295075">
    <property type="component" value="Unassembled WGS sequence"/>
</dbReference>
<protein>
    <submittedName>
        <fullName evidence="2">Uncharacterized protein</fullName>
    </submittedName>
</protein>
<feature type="region of interest" description="Disordered" evidence="1">
    <location>
        <begin position="68"/>
        <end position="100"/>
    </location>
</feature>
<accession>A0A4R4P8J6</accession>
<evidence type="ECO:0000313" key="3">
    <source>
        <dbReference type="Proteomes" id="UP000295075"/>
    </source>
</evidence>
<reference evidence="2 3" key="1">
    <citation type="submission" date="2019-03" db="EMBL/GenBank/DDBJ databases">
        <title>Draft genome sequences of novel Actinobacteria.</title>
        <authorList>
            <person name="Sahin N."/>
            <person name="Ay H."/>
            <person name="Saygin H."/>
        </authorList>
    </citation>
    <scope>NUCLEOTIDE SEQUENCE [LARGE SCALE GENOMIC DNA]</scope>
    <source>
        <strain evidence="2 3">JCM 30547</strain>
    </source>
</reference>
<feature type="compositionally biased region" description="Polar residues" evidence="1">
    <location>
        <begin position="87"/>
        <end position="96"/>
    </location>
</feature>
<proteinExistence type="predicted"/>
<evidence type="ECO:0000256" key="1">
    <source>
        <dbReference type="SAM" id="MobiDB-lite"/>
    </source>
</evidence>
<sequence>MKIDDVDELLVRAGAQWRADEPSAPEPDLDRITGARQRPRRWVPALAAASVVAVAAATLSILPNGGTAAPQTAQAPAPTPEAVESVANGNQPTGSNDDLLVRDGTKVRVSGEVIAAPNVPPVFCPSRPIPLIGHMPGKAPAPTCPDGLKVSLQGVDVSRLTDLATIQGVRTGRATLTGIWTGRTIAVQQQAAPTPERDFVTPPLPCPPPKGGWPVKPSNIEDPKVAKFLDQHRDQAFGPVIYRPYGDGRTKPVVVFVGVAHGDRAAFRRAFEEVYDGNLCLAPARLSQGDAEQLSGKVAGLMNRDALGITTSYTQMDGASENVRLLVYTDAVKAALAPIGLDNLRIEPAVVPVR</sequence>